<proteinExistence type="inferred from homology"/>
<evidence type="ECO:0000256" key="2">
    <source>
        <dbReference type="ARBA" id="ARBA00022475"/>
    </source>
</evidence>
<keyword evidence="11" id="KW-1185">Reference proteome</keyword>
<evidence type="ECO:0000259" key="9">
    <source>
        <dbReference type="Pfam" id="PF12704"/>
    </source>
</evidence>
<evidence type="ECO:0000256" key="4">
    <source>
        <dbReference type="ARBA" id="ARBA00022989"/>
    </source>
</evidence>
<dbReference type="Pfam" id="PF02687">
    <property type="entry name" value="FtsX"/>
    <property type="match status" value="1"/>
</dbReference>
<evidence type="ECO:0000256" key="6">
    <source>
        <dbReference type="ARBA" id="ARBA00038076"/>
    </source>
</evidence>
<keyword evidence="5 7" id="KW-0472">Membrane</keyword>
<dbReference type="STRING" id="645990.SAMN00120144_3790"/>
<feature type="domain" description="MacB-like periplasmic core" evidence="9">
    <location>
        <begin position="21"/>
        <end position="226"/>
    </location>
</feature>
<dbReference type="InterPro" id="IPR050250">
    <property type="entry name" value="Macrolide_Exporter_MacB"/>
</dbReference>
<gene>
    <name evidence="10" type="ORF">SAMN00120144_3790</name>
</gene>
<feature type="transmembrane region" description="Helical" evidence="7">
    <location>
        <begin position="21"/>
        <end position="42"/>
    </location>
</feature>
<dbReference type="GO" id="GO:0005886">
    <property type="term" value="C:plasma membrane"/>
    <property type="evidence" value="ECO:0007669"/>
    <property type="project" value="UniProtKB-SubCell"/>
</dbReference>
<sequence length="414" mass="44148">MHLLENIREAFRSIQSNLLRTVLTALIVSIGIMSLVGILTAIDAIKSSLTNTFASLGANSFELTAKGYTNRFRRGGVQGRTYPAINYLQARQYKERLGDDAQVGISAFITGATEVKAGGLKTNPNMQVVAGDENYLRIQSYNLEDGRAFSPSELEVGANVAIVGPEIKDKLFPNQSAIDQYVFFLGQRFQIIGQLEASGSGMGGGGGADRLVLIPLITGNQLPRQRALTFDIKTATTDPDNLTFIMGQATGIMRAVRGDRLGQEDSFELERSDSAVATLDSLSGNLRTGGFIVGFITLLGASIALMNIMMVSVTERTREIGIRKALGATALQIRQQFLIEAIVICVMGGALGIVLGVAGGNAISLFIPGGGAFLVPWLWMIIGLVICVSVGLASGYYPASKAAGLDPIESLRYE</sequence>
<dbReference type="RefSeq" id="WP_084447063.1">
    <property type="nucleotide sequence ID" value="NZ_FWWW01000089.1"/>
</dbReference>
<feature type="domain" description="ABC3 transporter permease C-terminal" evidence="8">
    <location>
        <begin position="292"/>
        <end position="407"/>
    </location>
</feature>
<feature type="transmembrane region" description="Helical" evidence="7">
    <location>
        <begin position="337"/>
        <end position="357"/>
    </location>
</feature>
<organism evidence="10 11">
    <name type="scientific">Hymenobacter roseosalivarius DSM 11622</name>
    <dbReference type="NCBI Taxonomy" id="645990"/>
    <lineage>
        <taxon>Bacteria</taxon>
        <taxon>Pseudomonadati</taxon>
        <taxon>Bacteroidota</taxon>
        <taxon>Cytophagia</taxon>
        <taxon>Cytophagales</taxon>
        <taxon>Hymenobacteraceae</taxon>
        <taxon>Hymenobacter</taxon>
    </lineage>
</organism>
<keyword evidence="4 7" id="KW-1133">Transmembrane helix</keyword>
<evidence type="ECO:0000259" key="8">
    <source>
        <dbReference type="Pfam" id="PF02687"/>
    </source>
</evidence>
<accession>A0A1W1W044</accession>
<dbReference type="Pfam" id="PF12704">
    <property type="entry name" value="MacB_PCD"/>
    <property type="match status" value="1"/>
</dbReference>
<evidence type="ECO:0000256" key="1">
    <source>
        <dbReference type="ARBA" id="ARBA00004651"/>
    </source>
</evidence>
<evidence type="ECO:0000256" key="5">
    <source>
        <dbReference type="ARBA" id="ARBA00023136"/>
    </source>
</evidence>
<dbReference type="GO" id="GO:0022857">
    <property type="term" value="F:transmembrane transporter activity"/>
    <property type="evidence" value="ECO:0007669"/>
    <property type="project" value="TreeGrafter"/>
</dbReference>
<comment type="similarity">
    <text evidence="6">Belongs to the ABC-4 integral membrane protein family.</text>
</comment>
<keyword evidence="2" id="KW-1003">Cell membrane</keyword>
<dbReference type="PANTHER" id="PTHR30572">
    <property type="entry name" value="MEMBRANE COMPONENT OF TRANSPORTER-RELATED"/>
    <property type="match status" value="1"/>
</dbReference>
<dbReference type="OrthoDB" id="9770036at2"/>
<dbReference type="PANTHER" id="PTHR30572:SF4">
    <property type="entry name" value="ABC TRANSPORTER PERMEASE YTRF"/>
    <property type="match status" value="1"/>
</dbReference>
<comment type="subcellular location">
    <subcellularLocation>
        <location evidence="1">Cell membrane</location>
        <topology evidence="1">Multi-pass membrane protein</topology>
    </subcellularLocation>
</comment>
<feature type="transmembrane region" description="Helical" evidence="7">
    <location>
        <begin position="291"/>
        <end position="314"/>
    </location>
</feature>
<dbReference type="InterPro" id="IPR003838">
    <property type="entry name" value="ABC3_permease_C"/>
</dbReference>
<dbReference type="EMBL" id="FWWW01000089">
    <property type="protein sequence ID" value="SMB98987.1"/>
    <property type="molecule type" value="Genomic_DNA"/>
</dbReference>
<feature type="transmembrane region" description="Helical" evidence="7">
    <location>
        <begin position="377"/>
        <end position="397"/>
    </location>
</feature>
<evidence type="ECO:0000256" key="7">
    <source>
        <dbReference type="SAM" id="Phobius"/>
    </source>
</evidence>
<dbReference type="AlphaFoldDB" id="A0A1W1W044"/>
<evidence type="ECO:0008006" key="12">
    <source>
        <dbReference type="Google" id="ProtNLM"/>
    </source>
</evidence>
<keyword evidence="3 7" id="KW-0812">Transmembrane</keyword>
<evidence type="ECO:0000313" key="11">
    <source>
        <dbReference type="Proteomes" id="UP000192266"/>
    </source>
</evidence>
<evidence type="ECO:0000256" key="3">
    <source>
        <dbReference type="ARBA" id="ARBA00022692"/>
    </source>
</evidence>
<evidence type="ECO:0000313" key="10">
    <source>
        <dbReference type="EMBL" id="SMB98987.1"/>
    </source>
</evidence>
<dbReference type="Proteomes" id="UP000192266">
    <property type="component" value="Unassembled WGS sequence"/>
</dbReference>
<reference evidence="10 11" key="1">
    <citation type="submission" date="2017-04" db="EMBL/GenBank/DDBJ databases">
        <authorList>
            <person name="Afonso C.L."/>
            <person name="Miller P.J."/>
            <person name="Scott M.A."/>
            <person name="Spackman E."/>
            <person name="Goraichik I."/>
            <person name="Dimitrov K.M."/>
            <person name="Suarez D.L."/>
            <person name="Swayne D.E."/>
        </authorList>
    </citation>
    <scope>NUCLEOTIDE SEQUENCE [LARGE SCALE GENOMIC DNA]</scope>
    <source>
        <strain evidence="10 11">DSM 11622</strain>
    </source>
</reference>
<protein>
    <recommendedName>
        <fullName evidence="12">ABC3 transporter permease protein domain-containing protein</fullName>
    </recommendedName>
</protein>
<name>A0A1W1W044_9BACT</name>
<dbReference type="InterPro" id="IPR025857">
    <property type="entry name" value="MacB_PCD"/>
</dbReference>